<dbReference type="InterPro" id="IPR058058">
    <property type="entry name" value="CBU_0592-like"/>
</dbReference>
<dbReference type="AlphaFoldDB" id="A0A5N0UZ77"/>
<gene>
    <name evidence="4" type="ORF">FPZ12_020655</name>
</gene>
<feature type="transmembrane region" description="Helical" evidence="2">
    <location>
        <begin position="66"/>
        <end position="84"/>
    </location>
</feature>
<dbReference type="Proteomes" id="UP000319769">
    <property type="component" value="Unassembled WGS sequence"/>
</dbReference>
<keyword evidence="5" id="KW-1185">Reference proteome</keyword>
<dbReference type="Pfam" id="PF26604">
    <property type="entry name" value="CBU_0592"/>
    <property type="match status" value="1"/>
</dbReference>
<keyword evidence="2" id="KW-0812">Transmembrane</keyword>
<name>A0A5N0UZ77_9PSEU</name>
<dbReference type="NCBIfam" id="NF047864">
    <property type="entry name" value="CBU_0592_membra"/>
    <property type="match status" value="1"/>
</dbReference>
<sequence>MNEGLSVVASVAGWLGGLGTAGAYVLATRRIIAPGSLVFQILNAAGGALLALSGAVSGAWPSATVNFVWMVIGVQALVGTRFVFRRRFRDPAAEAPDPVEAETAPTEQQREPVASVH</sequence>
<dbReference type="EMBL" id="VMNW02000030">
    <property type="protein sequence ID" value="KAA9159315.1"/>
    <property type="molecule type" value="Genomic_DNA"/>
</dbReference>
<dbReference type="RefSeq" id="WP_144747534.1">
    <property type="nucleotide sequence ID" value="NZ_VMNW02000030.1"/>
</dbReference>
<comment type="caution">
    <text evidence="4">The sequence shown here is derived from an EMBL/GenBank/DDBJ whole genome shotgun (WGS) entry which is preliminary data.</text>
</comment>
<feature type="domain" description="CBU-0592-like" evidence="3">
    <location>
        <begin position="10"/>
        <end position="79"/>
    </location>
</feature>
<keyword evidence="2" id="KW-1133">Transmembrane helix</keyword>
<accession>A0A5N0UZ77</accession>
<reference evidence="4" key="1">
    <citation type="submission" date="2019-09" db="EMBL/GenBank/DDBJ databases">
        <authorList>
            <person name="Teo W.F.A."/>
            <person name="Duangmal K."/>
        </authorList>
    </citation>
    <scope>NUCLEOTIDE SEQUENCE [LARGE SCALE GENOMIC DNA]</scope>
    <source>
        <strain evidence="4">K81G1</strain>
    </source>
</reference>
<evidence type="ECO:0000313" key="4">
    <source>
        <dbReference type="EMBL" id="KAA9159315.1"/>
    </source>
</evidence>
<feature type="transmembrane region" description="Helical" evidence="2">
    <location>
        <begin position="38"/>
        <end position="60"/>
    </location>
</feature>
<evidence type="ECO:0000256" key="2">
    <source>
        <dbReference type="SAM" id="Phobius"/>
    </source>
</evidence>
<feature type="transmembrane region" description="Helical" evidence="2">
    <location>
        <begin position="6"/>
        <end position="26"/>
    </location>
</feature>
<feature type="compositionally biased region" description="Low complexity" evidence="1">
    <location>
        <begin position="93"/>
        <end position="107"/>
    </location>
</feature>
<keyword evidence="2" id="KW-0472">Membrane</keyword>
<evidence type="ECO:0000256" key="1">
    <source>
        <dbReference type="SAM" id="MobiDB-lite"/>
    </source>
</evidence>
<protein>
    <recommendedName>
        <fullName evidence="3">CBU-0592-like domain-containing protein</fullName>
    </recommendedName>
</protein>
<evidence type="ECO:0000259" key="3">
    <source>
        <dbReference type="Pfam" id="PF26604"/>
    </source>
</evidence>
<organism evidence="4 5">
    <name type="scientific">Amycolatopsis acidicola</name>
    <dbReference type="NCBI Taxonomy" id="2596893"/>
    <lineage>
        <taxon>Bacteria</taxon>
        <taxon>Bacillati</taxon>
        <taxon>Actinomycetota</taxon>
        <taxon>Actinomycetes</taxon>
        <taxon>Pseudonocardiales</taxon>
        <taxon>Pseudonocardiaceae</taxon>
        <taxon>Amycolatopsis</taxon>
    </lineage>
</organism>
<evidence type="ECO:0000313" key="5">
    <source>
        <dbReference type="Proteomes" id="UP000319769"/>
    </source>
</evidence>
<feature type="region of interest" description="Disordered" evidence="1">
    <location>
        <begin position="93"/>
        <end position="117"/>
    </location>
</feature>
<proteinExistence type="predicted"/>